<dbReference type="InterPro" id="IPR036259">
    <property type="entry name" value="MFS_trans_sf"/>
</dbReference>
<feature type="transmembrane region" description="Helical" evidence="8">
    <location>
        <begin position="233"/>
        <end position="256"/>
    </location>
</feature>
<feature type="transmembrane region" description="Helical" evidence="8">
    <location>
        <begin position="263"/>
        <end position="286"/>
    </location>
</feature>
<feature type="transmembrane region" description="Helical" evidence="8">
    <location>
        <begin position="575"/>
        <end position="595"/>
    </location>
</feature>
<feature type="transmembrane region" description="Helical" evidence="8">
    <location>
        <begin position="209"/>
        <end position="227"/>
    </location>
</feature>
<feature type="domain" description="Major facilitator superfamily (MFS) profile" evidence="9">
    <location>
        <begin position="140"/>
        <end position="598"/>
    </location>
</feature>
<dbReference type="SUPFAM" id="SSF103473">
    <property type="entry name" value="MFS general substrate transporter"/>
    <property type="match status" value="1"/>
</dbReference>
<keyword evidence="6 8" id="KW-0472">Membrane</keyword>
<dbReference type="InterPro" id="IPR020846">
    <property type="entry name" value="MFS_dom"/>
</dbReference>
<dbReference type="PANTHER" id="PTHR23511">
    <property type="entry name" value="SYNAPTIC VESICLE GLYCOPROTEIN 2"/>
    <property type="match status" value="1"/>
</dbReference>
<feature type="transmembrane region" description="Helical" evidence="8">
    <location>
        <begin position="456"/>
        <end position="474"/>
    </location>
</feature>
<evidence type="ECO:0000259" key="9">
    <source>
        <dbReference type="PROSITE" id="PS50850"/>
    </source>
</evidence>
<feature type="transmembrane region" description="Helical" evidence="8">
    <location>
        <begin position="298"/>
        <end position="320"/>
    </location>
</feature>
<dbReference type="Proteomes" id="UP000286045">
    <property type="component" value="Unassembled WGS sequence"/>
</dbReference>
<evidence type="ECO:0000256" key="3">
    <source>
        <dbReference type="ARBA" id="ARBA00022448"/>
    </source>
</evidence>
<dbReference type="GO" id="GO:0016020">
    <property type="term" value="C:membrane"/>
    <property type="evidence" value="ECO:0007669"/>
    <property type="project" value="UniProtKB-SubCell"/>
</dbReference>
<dbReference type="FunFam" id="1.20.1250.20:FF:000171">
    <property type="entry name" value="MFS general substrate transporter"/>
    <property type="match status" value="1"/>
</dbReference>
<dbReference type="PROSITE" id="PS50850">
    <property type="entry name" value="MFS"/>
    <property type="match status" value="1"/>
</dbReference>
<keyword evidence="5 8" id="KW-1133">Transmembrane helix</keyword>
<dbReference type="InterPro" id="IPR011701">
    <property type="entry name" value="MFS"/>
</dbReference>
<feature type="transmembrane region" description="Helical" evidence="8">
    <location>
        <begin position="182"/>
        <end position="202"/>
    </location>
</feature>
<comment type="caution">
    <text evidence="10">The sequence shown here is derived from an EMBL/GenBank/DDBJ whole genome shotgun (WGS) entry which is preliminary data.</text>
</comment>
<dbReference type="Gene3D" id="1.20.1250.20">
    <property type="entry name" value="MFS general substrate transporter like domains"/>
    <property type="match status" value="1"/>
</dbReference>
<dbReference type="Pfam" id="PF07690">
    <property type="entry name" value="MFS_1"/>
    <property type="match status" value="1"/>
</dbReference>
<dbReference type="AlphaFoldDB" id="A0A439CLP2"/>
<keyword evidence="4 8" id="KW-0812">Transmembrane</keyword>
<feature type="transmembrane region" description="Helical" evidence="8">
    <location>
        <begin position="486"/>
        <end position="506"/>
    </location>
</feature>
<proteinExistence type="inferred from homology"/>
<accession>A0A439CLP2</accession>
<feature type="compositionally biased region" description="Basic and acidic residues" evidence="7">
    <location>
        <begin position="39"/>
        <end position="49"/>
    </location>
</feature>
<reference evidence="10 11" key="1">
    <citation type="submission" date="2018-12" db="EMBL/GenBank/DDBJ databases">
        <title>Draft genome sequence of Xylaria grammica IHI A82.</title>
        <authorList>
            <person name="Buettner E."/>
            <person name="Kellner H."/>
        </authorList>
    </citation>
    <scope>NUCLEOTIDE SEQUENCE [LARGE SCALE GENOMIC DNA]</scope>
    <source>
        <strain evidence="10 11">IHI A82</strain>
    </source>
</reference>
<organism evidence="10 11">
    <name type="scientific">Xylaria grammica</name>
    <dbReference type="NCBI Taxonomy" id="363999"/>
    <lineage>
        <taxon>Eukaryota</taxon>
        <taxon>Fungi</taxon>
        <taxon>Dikarya</taxon>
        <taxon>Ascomycota</taxon>
        <taxon>Pezizomycotina</taxon>
        <taxon>Sordariomycetes</taxon>
        <taxon>Xylariomycetidae</taxon>
        <taxon>Xylariales</taxon>
        <taxon>Xylariaceae</taxon>
        <taxon>Xylaria</taxon>
    </lineage>
</organism>
<evidence type="ECO:0000256" key="6">
    <source>
        <dbReference type="ARBA" id="ARBA00023136"/>
    </source>
</evidence>
<dbReference type="CDD" id="cd17316">
    <property type="entry name" value="MFS_SV2_like"/>
    <property type="match status" value="1"/>
</dbReference>
<protein>
    <recommendedName>
        <fullName evidence="9">Major facilitator superfamily (MFS) profile domain-containing protein</fullName>
    </recommendedName>
</protein>
<comment type="subcellular location">
    <subcellularLocation>
        <location evidence="1">Membrane</location>
        <topology evidence="1">Multi-pass membrane protein</topology>
    </subcellularLocation>
</comment>
<evidence type="ECO:0000256" key="1">
    <source>
        <dbReference type="ARBA" id="ARBA00004141"/>
    </source>
</evidence>
<comment type="similarity">
    <text evidence="2">Belongs to the major facilitator superfamily.</text>
</comment>
<evidence type="ECO:0000256" key="2">
    <source>
        <dbReference type="ARBA" id="ARBA00008335"/>
    </source>
</evidence>
<evidence type="ECO:0000256" key="7">
    <source>
        <dbReference type="SAM" id="MobiDB-lite"/>
    </source>
</evidence>
<dbReference type="EMBL" id="RYZI01000955">
    <property type="protein sequence ID" value="RWA03083.1"/>
    <property type="molecule type" value="Genomic_DNA"/>
</dbReference>
<evidence type="ECO:0000256" key="5">
    <source>
        <dbReference type="ARBA" id="ARBA00022989"/>
    </source>
</evidence>
<feature type="transmembrane region" description="Helical" evidence="8">
    <location>
        <begin position="400"/>
        <end position="421"/>
    </location>
</feature>
<gene>
    <name evidence="10" type="ORF">EKO27_g12022</name>
</gene>
<feature type="region of interest" description="Disordered" evidence="7">
    <location>
        <begin position="35"/>
        <end position="60"/>
    </location>
</feature>
<evidence type="ECO:0000313" key="10">
    <source>
        <dbReference type="EMBL" id="RWA03083.1"/>
    </source>
</evidence>
<feature type="transmembrane region" description="Helical" evidence="8">
    <location>
        <begin position="140"/>
        <end position="162"/>
    </location>
</feature>
<dbReference type="GO" id="GO:0022857">
    <property type="term" value="F:transmembrane transporter activity"/>
    <property type="evidence" value="ECO:0007669"/>
    <property type="project" value="InterPro"/>
</dbReference>
<evidence type="ECO:0000313" key="11">
    <source>
        <dbReference type="Proteomes" id="UP000286045"/>
    </source>
</evidence>
<keyword evidence="11" id="KW-1185">Reference proteome</keyword>
<evidence type="ECO:0000256" key="8">
    <source>
        <dbReference type="SAM" id="Phobius"/>
    </source>
</evidence>
<evidence type="ECO:0000256" key="4">
    <source>
        <dbReference type="ARBA" id="ARBA00022692"/>
    </source>
</evidence>
<dbReference type="PANTHER" id="PTHR23511:SF5">
    <property type="entry name" value="MAJOR FACILITATOR-TYPE TRANSPORTER HXNZ-RELATED"/>
    <property type="match status" value="1"/>
</dbReference>
<keyword evidence="3" id="KW-0813">Transport</keyword>
<name>A0A439CLP2_9PEZI</name>
<sequence>MVRCLGVRFRRESVNDYIGVLVPLEEAHLHSYSARRRKADAEGDQHGSGDADANADPDHNEDEEAALGATFKSSNNEGDAMLQVDAPEYSIDGLRQAVREGEPGRRWTEYESDEGYPAVKSKLINKAIQDIGMGLYNWQLFVLCGFGWFADNLWMQGVSLILPSLSEEFGVTEKQVRYTTSSVYVGLSIGSALWGVGADIVGRRIAFNFTLFITSIFGTMAALAPNWPAVCVLLALMGTGVGGNLPIDGALFLEFLPDASSSLLTLLSVWWPVGQLVSSLFAWLFIANRPVDQGWRFFIGTIGLVTFIMFFVRFGLFHLFESPKYLLSQGRQAEAVAVVHGIAYRNKKKTWLTEEILNAIADGEDEEPAPVQVSAGSVLKQNLRSFSLGHIQPLFQNRKLGLTTALIWFCWASIGMGYPLFNAFLPQYLSHGGAEVSIASREGSAPATPAETYRNYAIISVVGVPGSLLAAYLVDQNSPFFGRKGTLAISTLVSAVFLYLFVAVGTTPATQLAFTSVEAFCQNIMYGVLYAFTPEIFPAPVRGAGTGVASFLNRLMGLLAPLLAANAPGDGTTTLIYLSATLILAAFLAMLFIPIETRGRQRL</sequence>